<feature type="transmembrane region" description="Helical" evidence="1">
    <location>
        <begin position="291"/>
        <end position="310"/>
    </location>
</feature>
<name>A0A4R8R2N2_9MYCO</name>
<feature type="transmembrane region" description="Helical" evidence="1">
    <location>
        <begin position="504"/>
        <end position="525"/>
    </location>
</feature>
<dbReference type="Proteomes" id="UP000295165">
    <property type="component" value="Unassembled WGS sequence"/>
</dbReference>
<feature type="transmembrane region" description="Helical" evidence="1">
    <location>
        <begin position="234"/>
        <end position="263"/>
    </location>
</feature>
<feature type="transmembrane region" description="Helical" evidence="1">
    <location>
        <begin position="446"/>
        <end position="467"/>
    </location>
</feature>
<gene>
    <name evidence="2" type="ORF">CCUG63697_01911</name>
</gene>
<keyword evidence="1" id="KW-0812">Transmembrane</keyword>
<feature type="transmembrane region" description="Helical" evidence="1">
    <location>
        <begin position="345"/>
        <end position="365"/>
    </location>
</feature>
<evidence type="ECO:0000256" key="1">
    <source>
        <dbReference type="SAM" id="Phobius"/>
    </source>
</evidence>
<keyword evidence="1" id="KW-0472">Membrane</keyword>
<organism evidence="2 3">
    <name type="scientific">Mycobacteroides franklinii</name>
    <dbReference type="NCBI Taxonomy" id="948102"/>
    <lineage>
        <taxon>Bacteria</taxon>
        <taxon>Bacillati</taxon>
        <taxon>Actinomycetota</taxon>
        <taxon>Actinomycetes</taxon>
        <taxon>Mycobacteriales</taxon>
        <taxon>Mycobacteriaceae</taxon>
        <taxon>Mycobacteroides</taxon>
    </lineage>
</organism>
<evidence type="ECO:0000313" key="2">
    <source>
        <dbReference type="EMBL" id="TDZ50406.1"/>
    </source>
</evidence>
<feature type="transmembrane region" description="Helical" evidence="1">
    <location>
        <begin position="322"/>
        <end position="339"/>
    </location>
</feature>
<dbReference type="AlphaFoldDB" id="A0A4R8R2N2"/>
<feature type="transmembrane region" description="Helical" evidence="1">
    <location>
        <begin position="386"/>
        <end position="411"/>
    </location>
</feature>
<keyword evidence="3" id="KW-1185">Reference proteome</keyword>
<reference evidence="2 3" key="1">
    <citation type="journal article" date="2019" name="Sci. Rep.">
        <title>Extended insight into the Mycobacterium chelonae-abscessus complex through whole genome sequencing of Mycobacterium salmoniphilum outbreak and Mycobacterium salmoniphilum-like strains.</title>
        <authorList>
            <person name="Behra P.R.K."/>
            <person name="Das S."/>
            <person name="Pettersson B.M.F."/>
            <person name="Shirreff L."/>
            <person name="DuCote T."/>
            <person name="Jacobsson K.G."/>
            <person name="Ennis D.G."/>
            <person name="Kirsebom L.A."/>
        </authorList>
    </citation>
    <scope>NUCLEOTIDE SEQUENCE [LARGE SCALE GENOMIC DNA]</scope>
    <source>
        <strain evidence="2 3">CCUG 63697</strain>
    </source>
</reference>
<evidence type="ECO:0000313" key="3">
    <source>
        <dbReference type="Proteomes" id="UP000295165"/>
    </source>
</evidence>
<sequence>MSLVAFAGSRLIELDTEFGYAVHCWSRCENSPMPDWTYHPLSPIVSSVLGERRTRVWAMKVLAALVKRAGGRHWIPRVFDHAPIPPQWQGRFGATVPPSIAGEAVAVLPVQGAGVVEIGPVGLADVETVRAATVDRSCRVIAVAATPEVVDAVAPYVDAVSVSGDDGVVRLTEPSIEAAVRTLADPSATVLATPAVLIDAGPGWFNRVIEAATPTTPPKALRDIGFDPRGWPAWIWGALVGLGLIVAGIGAAAIALGPVLLWYDRDYLGLSVHDLNGVNHHLVGFLQHDRLTMAGNMIGIGILYLGLAWGGIREGHRWARNALLISGLVAFVTYFYFLATGFLEPLHTLVVVALFPMLILAVWRAPSEPHWPPVVEGPESQRRRALWGQLLMIAVGGGLFVAGAVISTVGLTKVFVPTDLDFLGTRSDALRAANQHLLPFIAHDRAGFGGALMGAGLAVLLISLWGWRRGERWVWWSLLLGCAFGTVPVLAVHFSIGYTHFEHLLPVYVLVVVTVVALALSRPYLTALPDQSPRISR</sequence>
<feature type="transmembrane region" description="Helical" evidence="1">
    <location>
        <begin position="474"/>
        <end position="498"/>
    </location>
</feature>
<keyword evidence="1" id="KW-1133">Transmembrane helix</keyword>
<comment type="caution">
    <text evidence="2">The sequence shown here is derived from an EMBL/GenBank/DDBJ whole genome shotgun (WGS) entry which is preliminary data.</text>
</comment>
<dbReference type="EMBL" id="PECC01000027">
    <property type="protein sequence ID" value="TDZ50406.1"/>
    <property type="molecule type" value="Genomic_DNA"/>
</dbReference>
<accession>A0A4R8R2N2</accession>
<proteinExistence type="predicted"/>
<protein>
    <submittedName>
        <fullName evidence="2">Uncharacterized protein</fullName>
    </submittedName>
</protein>